<keyword evidence="2" id="KW-1185">Reference proteome</keyword>
<reference evidence="1 2" key="1">
    <citation type="journal article" date="2020" name="BMC Genomics">
        <title>Intraspecific diversification of the crop wild relative Brassica cretica Lam. using demographic model selection.</title>
        <authorList>
            <person name="Kioukis A."/>
            <person name="Michalopoulou V.A."/>
            <person name="Briers L."/>
            <person name="Pirintsos S."/>
            <person name="Studholme D.J."/>
            <person name="Pavlidis P."/>
            <person name="Sarris P.F."/>
        </authorList>
    </citation>
    <scope>NUCLEOTIDE SEQUENCE [LARGE SCALE GENOMIC DNA]</scope>
    <source>
        <strain evidence="2">cv. PFS-1207/04</strain>
    </source>
</reference>
<evidence type="ECO:0000313" key="2">
    <source>
        <dbReference type="Proteomes" id="UP000266723"/>
    </source>
</evidence>
<dbReference type="Proteomes" id="UP000266723">
    <property type="component" value="Unassembled WGS sequence"/>
</dbReference>
<name>A0ABQ7D8A1_BRACR</name>
<protein>
    <submittedName>
        <fullName evidence="1">Uncharacterized protein</fullName>
    </submittedName>
</protein>
<evidence type="ECO:0000313" key="1">
    <source>
        <dbReference type="EMBL" id="KAF3567225.1"/>
    </source>
</evidence>
<gene>
    <name evidence="1" type="ORF">DY000_02012690</name>
</gene>
<comment type="caution">
    <text evidence="1">The sequence shown here is derived from an EMBL/GenBank/DDBJ whole genome shotgun (WGS) entry which is preliminary data.</text>
</comment>
<proteinExistence type="predicted"/>
<dbReference type="EMBL" id="QGKV02000759">
    <property type="protein sequence ID" value="KAF3567225.1"/>
    <property type="molecule type" value="Genomic_DNA"/>
</dbReference>
<sequence length="87" mass="9335">MFVANFQSSSLPLHHHLGLVKDVANACCVADKVSHGGRRGREARQIIGLVKDVANACCVADKYTRDIYIIASSGKAVPAISSVRQEL</sequence>
<organism evidence="1 2">
    <name type="scientific">Brassica cretica</name>
    <name type="common">Mustard</name>
    <dbReference type="NCBI Taxonomy" id="69181"/>
    <lineage>
        <taxon>Eukaryota</taxon>
        <taxon>Viridiplantae</taxon>
        <taxon>Streptophyta</taxon>
        <taxon>Embryophyta</taxon>
        <taxon>Tracheophyta</taxon>
        <taxon>Spermatophyta</taxon>
        <taxon>Magnoliopsida</taxon>
        <taxon>eudicotyledons</taxon>
        <taxon>Gunneridae</taxon>
        <taxon>Pentapetalae</taxon>
        <taxon>rosids</taxon>
        <taxon>malvids</taxon>
        <taxon>Brassicales</taxon>
        <taxon>Brassicaceae</taxon>
        <taxon>Brassiceae</taxon>
        <taxon>Brassica</taxon>
    </lineage>
</organism>
<accession>A0ABQ7D8A1</accession>